<gene>
    <name evidence="9" type="ORF">J1C48_10975</name>
</gene>
<feature type="domain" description="Thioredoxin" evidence="8">
    <location>
        <begin position="15"/>
        <end position="201"/>
    </location>
</feature>
<dbReference type="CDD" id="cd03023">
    <property type="entry name" value="DsbA_Com1_like"/>
    <property type="match status" value="1"/>
</dbReference>
<evidence type="ECO:0000256" key="3">
    <source>
        <dbReference type="ARBA" id="ARBA00022729"/>
    </source>
</evidence>
<dbReference type="PANTHER" id="PTHR13887">
    <property type="entry name" value="GLUTATHIONE S-TRANSFERASE KAPPA"/>
    <property type="match status" value="1"/>
</dbReference>
<keyword evidence="3 7" id="KW-0732">Signal</keyword>
<name>A0A939FZJ4_9HYPH</name>
<dbReference type="Proteomes" id="UP000664122">
    <property type="component" value="Unassembled WGS sequence"/>
</dbReference>
<dbReference type="InterPro" id="IPR012336">
    <property type="entry name" value="Thioredoxin-like_fold"/>
</dbReference>
<dbReference type="EMBL" id="JAFMPP010000008">
    <property type="protein sequence ID" value="MBO0663100.1"/>
    <property type="molecule type" value="Genomic_DNA"/>
</dbReference>
<keyword evidence="5" id="KW-1015">Disulfide bond</keyword>
<dbReference type="PROSITE" id="PS51352">
    <property type="entry name" value="THIOREDOXIN_2"/>
    <property type="match status" value="1"/>
</dbReference>
<dbReference type="InterPro" id="IPR036249">
    <property type="entry name" value="Thioredoxin-like_sf"/>
</dbReference>
<evidence type="ECO:0000256" key="2">
    <source>
        <dbReference type="ARBA" id="ARBA00005791"/>
    </source>
</evidence>
<keyword evidence="4" id="KW-0560">Oxidoreductase</keyword>
<sequence>MMIDRRRILAAGLALGGVALLPNAALAAADPTPQAVFHDPGAPLLGNPNGNVNLVEYFDYQCPFCKKFYPEMIDFVRKDGNIRFIMKDWPIFGEESVYAAKLTLAAGTHRPKALDALMRAPGRLSHRRTEEILAKAGFDIPALKRSYARNKAGIDGLLERNNAQADGFALSGTPAFVAGRVLFPGVPRMEDLKAALAQSRA</sequence>
<evidence type="ECO:0000256" key="1">
    <source>
        <dbReference type="ARBA" id="ARBA00003565"/>
    </source>
</evidence>
<evidence type="ECO:0000256" key="6">
    <source>
        <dbReference type="ARBA" id="ARBA00023284"/>
    </source>
</evidence>
<dbReference type="GO" id="GO:0016491">
    <property type="term" value="F:oxidoreductase activity"/>
    <property type="evidence" value="ECO:0007669"/>
    <property type="project" value="UniProtKB-KW"/>
</dbReference>
<evidence type="ECO:0000256" key="7">
    <source>
        <dbReference type="SAM" id="SignalP"/>
    </source>
</evidence>
<keyword evidence="10" id="KW-1185">Reference proteome</keyword>
<evidence type="ECO:0000313" key="9">
    <source>
        <dbReference type="EMBL" id="MBO0663100.1"/>
    </source>
</evidence>
<organism evidence="9 10">
    <name type="scientific">Jiella flava</name>
    <dbReference type="NCBI Taxonomy" id="2816857"/>
    <lineage>
        <taxon>Bacteria</taxon>
        <taxon>Pseudomonadati</taxon>
        <taxon>Pseudomonadota</taxon>
        <taxon>Alphaproteobacteria</taxon>
        <taxon>Hyphomicrobiales</taxon>
        <taxon>Aurantimonadaceae</taxon>
        <taxon>Jiella</taxon>
    </lineage>
</organism>
<keyword evidence="6" id="KW-0676">Redox-active center</keyword>
<dbReference type="AlphaFoldDB" id="A0A939FZJ4"/>
<feature type="signal peptide" evidence="7">
    <location>
        <begin position="1"/>
        <end position="27"/>
    </location>
</feature>
<dbReference type="PROSITE" id="PS51318">
    <property type="entry name" value="TAT"/>
    <property type="match status" value="1"/>
</dbReference>
<evidence type="ECO:0000256" key="5">
    <source>
        <dbReference type="ARBA" id="ARBA00023157"/>
    </source>
</evidence>
<evidence type="ECO:0000313" key="10">
    <source>
        <dbReference type="Proteomes" id="UP000664122"/>
    </source>
</evidence>
<reference evidence="9" key="1">
    <citation type="submission" date="2021-03" db="EMBL/GenBank/DDBJ databases">
        <title>Whole genome sequence of Jiella sp. CQZ9-1.</title>
        <authorList>
            <person name="Tuo L."/>
        </authorList>
    </citation>
    <scope>NUCLEOTIDE SEQUENCE</scope>
    <source>
        <strain evidence="9">CQZ9-1</strain>
    </source>
</reference>
<accession>A0A939FZJ4</accession>
<protein>
    <submittedName>
        <fullName evidence="9">DsbA family protein</fullName>
    </submittedName>
</protein>
<dbReference type="Gene3D" id="3.40.30.10">
    <property type="entry name" value="Glutaredoxin"/>
    <property type="match status" value="1"/>
</dbReference>
<comment type="similarity">
    <text evidence="2">Belongs to the thioredoxin family. DsbA subfamily.</text>
</comment>
<dbReference type="RefSeq" id="WP_207257883.1">
    <property type="nucleotide sequence ID" value="NZ_JAFMPP010000008.1"/>
</dbReference>
<comment type="caution">
    <text evidence="9">The sequence shown here is derived from an EMBL/GenBank/DDBJ whole genome shotgun (WGS) entry which is preliminary data.</text>
</comment>
<evidence type="ECO:0000259" key="8">
    <source>
        <dbReference type="PROSITE" id="PS51352"/>
    </source>
</evidence>
<proteinExistence type="inferred from homology"/>
<evidence type="ECO:0000256" key="4">
    <source>
        <dbReference type="ARBA" id="ARBA00023002"/>
    </source>
</evidence>
<dbReference type="InterPro" id="IPR006311">
    <property type="entry name" value="TAT_signal"/>
</dbReference>
<dbReference type="Pfam" id="PF13462">
    <property type="entry name" value="Thioredoxin_4"/>
    <property type="match status" value="1"/>
</dbReference>
<dbReference type="PANTHER" id="PTHR13887:SF14">
    <property type="entry name" value="DISULFIDE BOND FORMATION PROTEIN D"/>
    <property type="match status" value="1"/>
</dbReference>
<dbReference type="SUPFAM" id="SSF52833">
    <property type="entry name" value="Thioredoxin-like"/>
    <property type="match status" value="1"/>
</dbReference>
<dbReference type="InterPro" id="IPR013766">
    <property type="entry name" value="Thioredoxin_domain"/>
</dbReference>
<feature type="chain" id="PRO_5037276491" evidence="7">
    <location>
        <begin position="28"/>
        <end position="201"/>
    </location>
</feature>
<comment type="function">
    <text evidence="1">May be required for disulfide bond formation in some proteins.</text>
</comment>